<feature type="transmembrane region" description="Helical" evidence="1">
    <location>
        <begin position="43"/>
        <end position="65"/>
    </location>
</feature>
<dbReference type="Proteomes" id="UP000095094">
    <property type="component" value="Unassembled WGS sequence"/>
</dbReference>
<organism evidence="2 3">
    <name type="scientific">Enterococcus termitis</name>
    <dbReference type="NCBI Taxonomy" id="332950"/>
    <lineage>
        <taxon>Bacteria</taxon>
        <taxon>Bacillati</taxon>
        <taxon>Bacillota</taxon>
        <taxon>Bacilli</taxon>
        <taxon>Lactobacillales</taxon>
        <taxon>Enterococcaceae</taxon>
        <taxon>Enterococcus</taxon>
    </lineage>
</organism>
<keyword evidence="1" id="KW-0812">Transmembrane</keyword>
<proteinExistence type="predicted"/>
<feature type="transmembrane region" description="Helical" evidence="1">
    <location>
        <begin position="86"/>
        <end position="108"/>
    </location>
</feature>
<protein>
    <submittedName>
        <fullName evidence="2">Uncharacterized protein</fullName>
    </submittedName>
</protein>
<feature type="transmembrane region" description="Helical" evidence="1">
    <location>
        <begin position="123"/>
        <end position="143"/>
    </location>
</feature>
<reference evidence="3" key="1">
    <citation type="submission" date="2016-09" db="EMBL/GenBank/DDBJ databases">
        <authorList>
            <person name="Gulvik C.A."/>
        </authorList>
    </citation>
    <scope>NUCLEOTIDE SEQUENCE [LARGE SCALE GENOMIC DNA]</scope>
    <source>
        <strain evidence="3">LMG 8895</strain>
    </source>
</reference>
<evidence type="ECO:0000313" key="2">
    <source>
        <dbReference type="EMBL" id="OEG12888.1"/>
    </source>
</evidence>
<evidence type="ECO:0000256" key="1">
    <source>
        <dbReference type="SAM" id="Phobius"/>
    </source>
</evidence>
<keyword evidence="3" id="KW-1185">Reference proteome</keyword>
<gene>
    <name evidence="2" type="ORF">BCR25_05190</name>
</gene>
<sequence length="218" mass="25691">MRYIEISIILLLILFFDFSFDYHGKIEFSLIVGLSENYSLKEFLSWFLIYSYMYTCLILSCFRIINQTITSYSLIRYTYRRQVMNFYLKKVLMDLFLNVGIIVLVISIRKFLMPDLTITSEYLSQLVIILTIGIFSSLVIFISRNLYFTIVLVNAYILGSMVFSDILSNLPILGEVLKFPLFLSKEWRESFPVVYFSLLLISLFTALHYITSKKINYL</sequence>
<accession>A0A1E5GJL5</accession>
<dbReference type="EMBL" id="MIJY01000023">
    <property type="protein sequence ID" value="OEG12888.1"/>
    <property type="molecule type" value="Genomic_DNA"/>
</dbReference>
<name>A0A1E5GJL5_9ENTE</name>
<feature type="transmembrane region" description="Helical" evidence="1">
    <location>
        <begin position="150"/>
        <end position="173"/>
    </location>
</feature>
<evidence type="ECO:0000313" key="3">
    <source>
        <dbReference type="Proteomes" id="UP000095094"/>
    </source>
</evidence>
<feature type="transmembrane region" description="Helical" evidence="1">
    <location>
        <begin position="193"/>
        <end position="211"/>
    </location>
</feature>
<keyword evidence="1" id="KW-0472">Membrane</keyword>
<keyword evidence="1" id="KW-1133">Transmembrane helix</keyword>
<comment type="caution">
    <text evidence="2">The sequence shown here is derived from an EMBL/GenBank/DDBJ whole genome shotgun (WGS) entry which is preliminary data.</text>
</comment>
<dbReference type="AlphaFoldDB" id="A0A1E5GJL5"/>